<dbReference type="SMART" id="SM00344">
    <property type="entry name" value="HTH_ASNC"/>
    <property type="match status" value="1"/>
</dbReference>
<dbReference type="PRINTS" id="PR00033">
    <property type="entry name" value="HTHASNC"/>
</dbReference>
<accession>A0A0R2LG06</accession>
<keyword evidence="1" id="KW-0805">Transcription regulation</keyword>
<dbReference type="InterPro" id="IPR000485">
    <property type="entry name" value="AsnC-type_HTH_dom"/>
</dbReference>
<dbReference type="InterPro" id="IPR011008">
    <property type="entry name" value="Dimeric_a/b-barrel"/>
</dbReference>
<reference evidence="5 6" key="1">
    <citation type="journal article" date="2015" name="Genome Announc.">
        <title>Expanding the biotechnology potential of lactobacilli through comparative genomics of 213 strains and associated genera.</title>
        <authorList>
            <person name="Sun Z."/>
            <person name="Harris H.M."/>
            <person name="McCann A."/>
            <person name="Guo C."/>
            <person name="Argimon S."/>
            <person name="Zhang W."/>
            <person name="Yang X."/>
            <person name="Jeffery I.B."/>
            <person name="Cooney J.C."/>
            <person name="Kagawa T.F."/>
            <person name="Liu W."/>
            <person name="Song Y."/>
            <person name="Salvetti E."/>
            <person name="Wrobel A."/>
            <person name="Rasinkangas P."/>
            <person name="Parkhill J."/>
            <person name="Rea M.C."/>
            <person name="O'Sullivan O."/>
            <person name="Ritari J."/>
            <person name="Douillard F.P."/>
            <person name="Paul Ross R."/>
            <person name="Yang R."/>
            <person name="Briner A.E."/>
            <person name="Felis G.E."/>
            <person name="de Vos W.M."/>
            <person name="Barrangou R."/>
            <person name="Klaenhammer T.R."/>
            <person name="Caufield P.W."/>
            <person name="Cui Y."/>
            <person name="Zhang H."/>
            <person name="O'Toole P.W."/>
        </authorList>
    </citation>
    <scope>NUCLEOTIDE SEQUENCE [LARGE SCALE GENOMIC DNA]</scope>
    <source>
        <strain evidence="5 6">DSM 24716</strain>
    </source>
</reference>
<evidence type="ECO:0000313" key="6">
    <source>
        <dbReference type="Proteomes" id="UP000051006"/>
    </source>
</evidence>
<dbReference type="SUPFAM" id="SSF54909">
    <property type="entry name" value="Dimeric alpha+beta barrel"/>
    <property type="match status" value="1"/>
</dbReference>
<dbReference type="PROSITE" id="PS50956">
    <property type="entry name" value="HTH_ASNC_2"/>
    <property type="match status" value="1"/>
</dbReference>
<dbReference type="PATRIC" id="fig|993692.3.peg.946"/>
<keyword evidence="6" id="KW-1185">Reference proteome</keyword>
<organism evidence="5 6">
    <name type="scientific">Companilactobacillus kimchiensis</name>
    <dbReference type="NCBI Taxonomy" id="993692"/>
    <lineage>
        <taxon>Bacteria</taxon>
        <taxon>Bacillati</taxon>
        <taxon>Bacillota</taxon>
        <taxon>Bacilli</taxon>
        <taxon>Lactobacillales</taxon>
        <taxon>Lactobacillaceae</taxon>
        <taxon>Companilactobacillus</taxon>
    </lineage>
</organism>
<dbReference type="AlphaFoldDB" id="A0A0R2LG06"/>
<dbReference type="GO" id="GO:0043565">
    <property type="term" value="F:sequence-specific DNA binding"/>
    <property type="evidence" value="ECO:0007669"/>
    <property type="project" value="InterPro"/>
</dbReference>
<evidence type="ECO:0000259" key="4">
    <source>
        <dbReference type="PROSITE" id="PS50956"/>
    </source>
</evidence>
<proteinExistence type="predicted"/>
<dbReference type="OrthoDB" id="34294at2"/>
<comment type="caution">
    <text evidence="5">The sequence shown here is derived from an EMBL/GenBank/DDBJ whole genome shotgun (WGS) entry which is preliminary data.</text>
</comment>
<dbReference type="PANTHER" id="PTHR30154:SF55">
    <property type="entry name" value="HTH-TYPE TRANSCRIPTIONAL REGULATOR LRPB"/>
    <property type="match status" value="1"/>
</dbReference>
<evidence type="ECO:0000256" key="3">
    <source>
        <dbReference type="ARBA" id="ARBA00023163"/>
    </source>
</evidence>
<dbReference type="Proteomes" id="UP000051006">
    <property type="component" value="Unassembled WGS sequence"/>
</dbReference>
<dbReference type="InterPro" id="IPR036388">
    <property type="entry name" value="WH-like_DNA-bd_sf"/>
</dbReference>
<evidence type="ECO:0000256" key="2">
    <source>
        <dbReference type="ARBA" id="ARBA00023125"/>
    </source>
</evidence>
<name>A0A0R2LG06_9LACO</name>
<dbReference type="EMBL" id="JQCF01000002">
    <property type="protein sequence ID" value="KRO00497.1"/>
    <property type="molecule type" value="Genomic_DNA"/>
</dbReference>
<evidence type="ECO:0000256" key="1">
    <source>
        <dbReference type="ARBA" id="ARBA00023015"/>
    </source>
</evidence>
<dbReference type="SUPFAM" id="SSF46785">
    <property type="entry name" value="Winged helix' DNA-binding domain"/>
    <property type="match status" value="1"/>
</dbReference>
<dbReference type="STRING" id="993692.IV57_GL000933"/>
<gene>
    <name evidence="5" type="ORF">IV57_GL000933</name>
</gene>
<dbReference type="Gene3D" id="3.30.70.920">
    <property type="match status" value="1"/>
</dbReference>
<protein>
    <recommendedName>
        <fullName evidence="4">HTH asnC-type domain-containing protein</fullName>
    </recommendedName>
</protein>
<keyword evidence="3" id="KW-0804">Transcription</keyword>
<dbReference type="Pfam" id="PF13404">
    <property type="entry name" value="HTH_AsnC-type"/>
    <property type="match status" value="1"/>
</dbReference>
<dbReference type="InterPro" id="IPR036390">
    <property type="entry name" value="WH_DNA-bd_sf"/>
</dbReference>
<feature type="domain" description="HTH asnC-type" evidence="4">
    <location>
        <begin position="7"/>
        <end position="68"/>
    </location>
</feature>
<sequence>MKGPMMIDQIDQQIIKLLQRNSRLTNKEIGESIHLSGQAVGNRINRLLDDDIISNFTIAINYDNTQYIRLFMNQASFSAVEKLVNSFEEITSFDKVSGQACYLIIAHFTPKRLNEFIEVISKWARYSVETTLINKLEKH</sequence>
<dbReference type="Gene3D" id="1.10.10.10">
    <property type="entry name" value="Winged helix-like DNA-binding domain superfamily/Winged helix DNA-binding domain"/>
    <property type="match status" value="1"/>
</dbReference>
<dbReference type="GO" id="GO:0043200">
    <property type="term" value="P:response to amino acid"/>
    <property type="evidence" value="ECO:0007669"/>
    <property type="project" value="TreeGrafter"/>
</dbReference>
<keyword evidence="2" id="KW-0238">DNA-binding</keyword>
<dbReference type="PANTHER" id="PTHR30154">
    <property type="entry name" value="LEUCINE-RESPONSIVE REGULATORY PROTEIN"/>
    <property type="match status" value="1"/>
</dbReference>
<dbReference type="GO" id="GO:0005829">
    <property type="term" value="C:cytosol"/>
    <property type="evidence" value="ECO:0007669"/>
    <property type="project" value="TreeGrafter"/>
</dbReference>
<dbReference type="InterPro" id="IPR019888">
    <property type="entry name" value="Tscrpt_reg_AsnC-like"/>
</dbReference>
<evidence type="ECO:0000313" key="5">
    <source>
        <dbReference type="EMBL" id="KRO00497.1"/>
    </source>
</evidence>